<feature type="compositionally biased region" description="Basic and acidic residues" evidence="8">
    <location>
        <begin position="787"/>
        <end position="812"/>
    </location>
</feature>
<dbReference type="InterPro" id="IPR001650">
    <property type="entry name" value="Helicase_C-like"/>
</dbReference>
<dbReference type="InterPro" id="IPR049730">
    <property type="entry name" value="SNF2/RAD54-like_C"/>
</dbReference>
<evidence type="ECO:0000259" key="9">
    <source>
        <dbReference type="PROSITE" id="PS50089"/>
    </source>
</evidence>
<dbReference type="SMART" id="SM00184">
    <property type="entry name" value="RING"/>
    <property type="match status" value="1"/>
</dbReference>
<dbReference type="PROSITE" id="PS50089">
    <property type="entry name" value="ZF_RING_2"/>
    <property type="match status" value="1"/>
</dbReference>
<dbReference type="PANTHER" id="PTHR45865:SF1">
    <property type="entry name" value="E3 UBIQUITIN-PROTEIN LIGASE SHPRH"/>
    <property type="match status" value="1"/>
</dbReference>
<dbReference type="PROSITE" id="PS51192">
    <property type="entry name" value="HELICASE_ATP_BIND_1"/>
    <property type="match status" value="1"/>
</dbReference>
<feature type="compositionally biased region" description="Basic residues" evidence="8">
    <location>
        <begin position="424"/>
        <end position="436"/>
    </location>
</feature>
<keyword evidence="6" id="KW-0067">ATP-binding</keyword>
<feature type="domain" description="Helicase ATP-binding" evidence="10">
    <location>
        <begin position="329"/>
        <end position="578"/>
    </location>
</feature>
<keyword evidence="4" id="KW-0378">Hydrolase</keyword>
<evidence type="ECO:0008006" key="13">
    <source>
        <dbReference type="Google" id="ProtNLM"/>
    </source>
</evidence>
<dbReference type="Gene3D" id="3.40.50.300">
    <property type="entry name" value="P-loop containing nucleotide triphosphate hydrolases"/>
    <property type="match status" value="1"/>
</dbReference>
<keyword evidence="3 7" id="KW-0863">Zinc-finger</keyword>
<dbReference type="InterPro" id="IPR052583">
    <property type="entry name" value="ATP-helicase/E3_Ub-Ligase"/>
</dbReference>
<evidence type="ECO:0000313" key="11">
    <source>
        <dbReference type="EMBL" id="KIL64365.1"/>
    </source>
</evidence>
<dbReference type="InterPro" id="IPR014001">
    <property type="entry name" value="Helicase_ATP-bd"/>
</dbReference>
<name>A0A0C2SM99_AMAMK</name>
<accession>A0A0C2SM99</accession>
<dbReference type="GO" id="GO:0000209">
    <property type="term" value="P:protein polyubiquitination"/>
    <property type="evidence" value="ECO:0007669"/>
    <property type="project" value="TreeGrafter"/>
</dbReference>
<dbReference type="Gene3D" id="3.30.40.10">
    <property type="entry name" value="Zinc/RING finger domain, C3HC4 (zinc finger)"/>
    <property type="match status" value="1"/>
</dbReference>
<evidence type="ECO:0000256" key="3">
    <source>
        <dbReference type="ARBA" id="ARBA00022771"/>
    </source>
</evidence>
<dbReference type="GO" id="GO:0016787">
    <property type="term" value="F:hydrolase activity"/>
    <property type="evidence" value="ECO:0007669"/>
    <property type="project" value="UniProtKB-KW"/>
</dbReference>
<dbReference type="GO" id="GO:0005634">
    <property type="term" value="C:nucleus"/>
    <property type="evidence" value="ECO:0007669"/>
    <property type="project" value="TreeGrafter"/>
</dbReference>
<keyword evidence="5" id="KW-0862">Zinc</keyword>
<dbReference type="Pfam" id="PF00271">
    <property type="entry name" value="Helicase_C"/>
    <property type="match status" value="1"/>
</dbReference>
<feature type="domain" description="RING-type" evidence="9">
    <location>
        <begin position="1225"/>
        <end position="1265"/>
    </location>
</feature>
<dbReference type="Pfam" id="PF00176">
    <property type="entry name" value="SNF2-rel_dom"/>
    <property type="match status" value="1"/>
</dbReference>
<dbReference type="Gene3D" id="3.40.50.10810">
    <property type="entry name" value="Tandem AAA-ATPase domain"/>
    <property type="match status" value="1"/>
</dbReference>
<dbReference type="InterPro" id="IPR038718">
    <property type="entry name" value="SNF2-like_sf"/>
</dbReference>
<dbReference type="InterPro" id="IPR001841">
    <property type="entry name" value="Znf_RING"/>
</dbReference>
<dbReference type="InterPro" id="IPR027417">
    <property type="entry name" value="P-loop_NTPase"/>
</dbReference>
<feature type="region of interest" description="Disordered" evidence="8">
    <location>
        <begin position="1"/>
        <end position="29"/>
    </location>
</feature>
<dbReference type="GO" id="GO:0005524">
    <property type="term" value="F:ATP binding"/>
    <property type="evidence" value="ECO:0007669"/>
    <property type="project" value="InterPro"/>
</dbReference>
<evidence type="ECO:0000256" key="1">
    <source>
        <dbReference type="ARBA" id="ARBA00022723"/>
    </source>
</evidence>
<evidence type="ECO:0000256" key="8">
    <source>
        <dbReference type="SAM" id="MobiDB-lite"/>
    </source>
</evidence>
<dbReference type="InterPro" id="IPR059033">
    <property type="entry name" value="C144_05_dom"/>
</dbReference>
<evidence type="ECO:0000256" key="7">
    <source>
        <dbReference type="PROSITE-ProRule" id="PRU00175"/>
    </source>
</evidence>
<dbReference type="InterPro" id="IPR000330">
    <property type="entry name" value="SNF2_N"/>
</dbReference>
<evidence type="ECO:0000256" key="6">
    <source>
        <dbReference type="ARBA" id="ARBA00022840"/>
    </source>
</evidence>
<keyword evidence="12" id="KW-1185">Reference proteome</keyword>
<evidence type="ECO:0000313" key="12">
    <source>
        <dbReference type="Proteomes" id="UP000054549"/>
    </source>
</evidence>
<organism evidence="11 12">
    <name type="scientific">Amanita muscaria (strain Koide BX008)</name>
    <dbReference type="NCBI Taxonomy" id="946122"/>
    <lineage>
        <taxon>Eukaryota</taxon>
        <taxon>Fungi</taxon>
        <taxon>Dikarya</taxon>
        <taxon>Basidiomycota</taxon>
        <taxon>Agaricomycotina</taxon>
        <taxon>Agaricomycetes</taxon>
        <taxon>Agaricomycetidae</taxon>
        <taxon>Agaricales</taxon>
        <taxon>Pluteineae</taxon>
        <taxon>Amanitaceae</taxon>
        <taxon>Amanita</taxon>
    </lineage>
</organism>
<dbReference type="Pfam" id="PF26021">
    <property type="entry name" value="Ferritin_C144_05"/>
    <property type="match status" value="1"/>
</dbReference>
<dbReference type="FunCoup" id="A0A0C2SM99">
    <property type="interactions" value="426"/>
</dbReference>
<dbReference type="SUPFAM" id="SSF52540">
    <property type="entry name" value="P-loop containing nucleoside triphosphate hydrolases"/>
    <property type="match status" value="2"/>
</dbReference>
<dbReference type="PROSITE" id="PS00518">
    <property type="entry name" value="ZF_RING_1"/>
    <property type="match status" value="1"/>
</dbReference>
<keyword evidence="2" id="KW-0547">Nucleotide-binding</keyword>
<keyword evidence="1" id="KW-0479">Metal-binding</keyword>
<dbReference type="InterPro" id="IPR017907">
    <property type="entry name" value="Znf_RING_CS"/>
</dbReference>
<dbReference type="InterPro" id="IPR013083">
    <property type="entry name" value="Znf_RING/FYVE/PHD"/>
</dbReference>
<dbReference type="Pfam" id="PF13920">
    <property type="entry name" value="zf-C3HC4_3"/>
    <property type="match status" value="1"/>
</dbReference>
<dbReference type="CDD" id="cd18793">
    <property type="entry name" value="SF2_C_SNF"/>
    <property type="match status" value="1"/>
</dbReference>
<gene>
    <name evidence="11" type="ORF">M378DRAFT_78443</name>
</gene>
<evidence type="ECO:0000256" key="2">
    <source>
        <dbReference type="ARBA" id="ARBA00022741"/>
    </source>
</evidence>
<dbReference type="OrthoDB" id="5330228at2759"/>
<dbReference type="SMART" id="SM00487">
    <property type="entry name" value="DEXDc"/>
    <property type="match status" value="1"/>
</dbReference>
<dbReference type="EMBL" id="KN818250">
    <property type="protein sequence ID" value="KIL64365.1"/>
    <property type="molecule type" value="Genomic_DNA"/>
</dbReference>
<evidence type="ECO:0000256" key="4">
    <source>
        <dbReference type="ARBA" id="ARBA00022801"/>
    </source>
</evidence>
<feature type="region of interest" description="Disordered" evidence="8">
    <location>
        <begin position="424"/>
        <end position="445"/>
    </location>
</feature>
<feature type="region of interest" description="Disordered" evidence="8">
    <location>
        <begin position="787"/>
        <end position="848"/>
    </location>
</feature>
<dbReference type="PANTHER" id="PTHR45865">
    <property type="entry name" value="E3 UBIQUITIN-PROTEIN LIGASE SHPRH FAMILY MEMBER"/>
    <property type="match status" value="1"/>
</dbReference>
<evidence type="ECO:0000259" key="10">
    <source>
        <dbReference type="PROSITE" id="PS51192"/>
    </source>
</evidence>
<dbReference type="HOGENOM" id="CLU_001592_2_1_1"/>
<dbReference type="InParanoid" id="A0A0C2SM99"/>
<sequence>MANDWPENDYPFLPQPSCDAISDPGETHTSPVWQHTFNMEYYKDAGNVVNAALDTSHRREEELFGSKLKLLFGEIEDPISVDLGAVDFFEYNNRLVATLASITQEIPENEDLRRSNWLCLLPDVTDGNDDDAYDFSSKLVEDLLLACHFLRLLRRVTIEGRLKLIVLPCDWSREVPEDLPFQLVIQVNISFVLPFIFQPCPPRTPKRKASLVEQSKRRLLHHLYFPSSNSSSDTATNIPFFYSCLKPAPLPPSKRIENAAQPKQLVPKLLPFQRRSVAWLLSREGMAVPSAGKIVPSTKFNEFTFWDQIQEGNYTWYYNRLSDEIASEIDVQPPVLGAILAEEPGLGKTLETIALILLHSAPPERNPTVKRWDPEARLEVHAIKSTLIVTPPSLQQQWIDEIKTHAPSLKVLVYEGWSKVIPKPKKPRKKVTKKVNPRAASRHASALNDEATPVPVDDLEAREQSFDWPTEANKYDVVITTYQVLKTDFNVARAARLRPRRENVVYFNSEYQNNSPRSPLVRVEWFRVVMDEVQMVGGGRTEDMVSLIPRLSSLAVSGTPARAQVADLIRVLRFLRVNTVIGSSRMWSRLLKKSYADHFTAFMQNYAIRTLKASVKNELTIPQQTRFLVPIELGKVERHVYDHAFEAVLLEIGLDARGVAAFEGWEVDAHALRNAIRRLRGICTHPQVGQLQRPNDKLIKPGTVKTIAEVLQTMRENNRRNIMEDWRSKVLLLTRHAQLQQHVGTDRNRYQTALGVLQQAEKQVNELIDEIKADLVELQKRGNALKEEAAARREAMGQKSDDVSSSNKDKGKGKQRAVSKPLSVDEDEGSEDGSLPRNPAGEEHATNRGALQHRLREAKLALHKVKFLQGDVYHMLGEAFSSAEAAAYEAAEVTRRDLLSVSEVDAARAVTQLGEQTSEEHVSEDELLVEIPLLEKGGIRSHDLMEECDDIADVLNGQSKLMWQWRTHITQLLTQPLNNGQNEADGQEYQRNLDNQGEAETYMKAYADLLADRREALSSERSLLAEHDVRERKLRMTKAAKKAQLANDWQADQEMDGMVVDEMFAEEEQPEHQVLLKELSDQRKELLNMLNGRAVKSILVDLQAVKGRIVKDSDVEKAIVTDAIATLRTFMKDQNTLMNRFENDLALIRKAFNQRLLYFRQLQEISDSVVAASWEGSVDTALEQCLADRAALDARMNTNRARYRYMLHLAKNRSQGVVDEDEETCILCRCDFIRGFVTPCAHVFCEGCLKAWMTKKEGKTCPVCRVPLDPDAIQHFTINENEDLPPRLKDGEPAPRSKRRIEYNVIDPLLFQEIQAMESFGDYGSKIQTLVRHLLYLQSTEPGAKSIVFSAWSDSLYIVQHALQGNGINCLRIDQKSKGQSAANKFKSDPTLSVLLLHGEKENAGLNVTCASRVFLLESVVHHSFEIQAIARIDRMGQTRSTEVYCYYAEETVERNILDLAARQDLSLYTRDKSEGTLDLTSFTNLNAEKPKVDAPAKKKVKQKAQKGDFIFKVDDMLAVLFPHMYEDVEYLLPDEVEEGEPVASGSGSRG</sequence>
<dbReference type="Proteomes" id="UP000054549">
    <property type="component" value="Unassembled WGS sequence"/>
</dbReference>
<dbReference type="GO" id="GO:0006974">
    <property type="term" value="P:DNA damage response"/>
    <property type="evidence" value="ECO:0007669"/>
    <property type="project" value="TreeGrafter"/>
</dbReference>
<protein>
    <recommendedName>
        <fullName evidence="13">RING-type domain-containing protein</fullName>
    </recommendedName>
</protein>
<reference evidence="11 12" key="1">
    <citation type="submission" date="2014-04" db="EMBL/GenBank/DDBJ databases">
        <title>Evolutionary Origins and Diversification of the Mycorrhizal Mutualists.</title>
        <authorList>
            <consortium name="DOE Joint Genome Institute"/>
            <consortium name="Mycorrhizal Genomics Consortium"/>
            <person name="Kohler A."/>
            <person name="Kuo A."/>
            <person name="Nagy L.G."/>
            <person name="Floudas D."/>
            <person name="Copeland A."/>
            <person name="Barry K.W."/>
            <person name="Cichocki N."/>
            <person name="Veneault-Fourrey C."/>
            <person name="LaButti K."/>
            <person name="Lindquist E.A."/>
            <person name="Lipzen A."/>
            <person name="Lundell T."/>
            <person name="Morin E."/>
            <person name="Murat C."/>
            <person name="Riley R."/>
            <person name="Ohm R."/>
            <person name="Sun H."/>
            <person name="Tunlid A."/>
            <person name="Henrissat B."/>
            <person name="Grigoriev I.V."/>
            <person name="Hibbett D.S."/>
            <person name="Martin F."/>
        </authorList>
    </citation>
    <scope>NUCLEOTIDE SEQUENCE [LARGE SCALE GENOMIC DNA]</scope>
    <source>
        <strain evidence="11 12">Koide BX008</strain>
    </source>
</reference>
<dbReference type="GO" id="GO:0061630">
    <property type="term" value="F:ubiquitin protein ligase activity"/>
    <property type="evidence" value="ECO:0007669"/>
    <property type="project" value="TreeGrafter"/>
</dbReference>
<dbReference type="STRING" id="946122.A0A0C2SM99"/>
<dbReference type="GO" id="GO:0008270">
    <property type="term" value="F:zinc ion binding"/>
    <property type="evidence" value="ECO:0007669"/>
    <property type="project" value="UniProtKB-KW"/>
</dbReference>
<evidence type="ECO:0000256" key="5">
    <source>
        <dbReference type="ARBA" id="ARBA00022833"/>
    </source>
</evidence>
<dbReference type="SUPFAM" id="SSF57850">
    <property type="entry name" value="RING/U-box"/>
    <property type="match status" value="1"/>
</dbReference>
<proteinExistence type="predicted"/>